<name>A0A2P2Q3N5_RHIMU</name>
<dbReference type="EMBL" id="GGEC01081122">
    <property type="protein sequence ID" value="MBX61606.1"/>
    <property type="molecule type" value="Transcribed_RNA"/>
</dbReference>
<reference evidence="1" key="1">
    <citation type="submission" date="2018-02" db="EMBL/GenBank/DDBJ databases">
        <title>Rhizophora mucronata_Transcriptome.</title>
        <authorList>
            <person name="Meera S.P."/>
            <person name="Sreeshan A."/>
            <person name="Augustine A."/>
        </authorList>
    </citation>
    <scope>NUCLEOTIDE SEQUENCE</scope>
    <source>
        <tissue evidence="1">Leaf</tissue>
    </source>
</reference>
<proteinExistence type="predicted"/>
<protein>
    <submittedName>
        <fullName evidence="1">Uncharacterized protein</fullName>
    </submittedName>
</protein>
<sequence length="12" mass="1396">MNHQKNQAVRAV</sequence>
<organism evidence="1">
    <name type="scientific">Rhizophora mucronata</name>
    <name type="common">Asiatic mangrove</name>
    <dbReference type="NCBI Taxonomy" id="61149"/>
    <lineage>
        <taxon>Eukaryota</taxon>
        <taxon>Viridiplantae</taxon>
        <taxon>Streptophyta</taxon>
        <taxon>Embryophyta</taxon>
        <taxon>Tracheophyta</taxon>
        <taxon>Spermatophyta</taxon>
        <taxon>Magnoliopsida</taxon>
        <taxon>eudicotyledons</taxon>
        <taxon>Gunneridae</taxon>
        <taxon>Pentapetalae</taxon>
        <taxon>rosids</taxon>
        <taxon>fabids</taxon>
        <taxon>Malpighiales</taxon>
        <taxon>Rhizophoraceae</taxon>
        <taxon>Rhizophora</taxon>
    </lineage>
</organism>
<evidence type="ECO:0000313" key="1">
    <source>
        <dbReference type="EMBL" id="MBX61606.1"/>
    </source>
</evidence>
<accession>A0A2P2Q3N5</accession>